<evidence type="ECO:0000313" key="3">
    <source>
        <dbReference type="EMBL" id="MBB6001210.1"/>
    </source>
</evidence>
<dbReference type="EMBL" id="JACHLY010000002">
    <property type="protein sequence ID" value="MBB6001210.1"/>
    <property type="molecule type" value="Genomic_DNA"/>
</dbReference>
<dbReference type="InterPro" id="IPR011089">
    <property type="entry name" value="GmrSD_C"/>
</dbReference>
<keyword evidence="4" id="KW-1185">Reference proteome</keyword>
<comment type="caution">
    <text evidence="3">The sequence shown here is derived from an EMBL/GenBank/DDBJ whole genome shotgun (WGS) entry which is preliminary data.</text>
</comment>
<evidence type="ECO:0000256" key="1">
    <source>
        <dbReference type="SAM" id="MobiDB-lite"/>
    </source>
</evidence>
<proteinExistence type="predicted"/>
<evidence type="ECO:0000259" key="2">
    <source>
        <dbReference type="Pfam" id="PF07510"/>
    </source>
</evidence>
<dbReference type="Pfam" id="PF07510">
    <property type="entry name" value="GmrSD_C"/>
    <property type="match status" value="1"/>
</dbReference>
<feature type="region of interest" description="Disordered" evidence="1">
    <location>
        <begin position="38"/>
        <end position="120"/>
    </location>
</feature>
<feature type="compositionally biased region" description="Basic and acidic residues" evidence="1">
    <location>
        <begin position="78"/>
        <end position="89"/>
    </location>
</feature>
<feature type="domain" description="GmrSD restriction endonucleases C-terminal" evidence="2">
    <location>
        <begin position="120"/>
        <end position="238"/>
    </location>
</feature>
<dbReference type="Proteomes" id="UP000578077">
    <property type="component" value="Unassembled WGS sequence"/>
</dbReference>
<evidence type="ECO:0000313" key="4">
    <source>
        <dbReference type="Proteomes" id="UP000578077"/>
    </source>
</evidence>
<keyword evidence="3" id="KW-0449">Lipoprotein</keyword>
<gene>
    <name evidence="3" type="ORF">HNR25_005039</name>
</gene>
<organism evidence="3 4">
    <name type="scientific">Streptomonospora salina</name>
    <dbReference type="NCBI Taxonomy" id="104205"/>
    <lineage>
        <taxon>Bacteria</taxon>
        <taxon>Bacillati</taxon>
        <taxon>Actinomycetota</taxon>
        <taxon>Actinomycetes</taxon>
        <taxon>Streptosporangiales</taxon>
        <taxon>Nocardiopsidaceae</taxon>
        <taxon>Streptomonospora</taxon>
    </lineage>
</organism>
<dbReference type="AlphaFoldDB" id="A0A841ELN2"/>
<protein>
    <submittedName>
        <fullName evidence="3">Putative small lipoprotein YifL</fullName>
    </submittedName>
</protein>
<sequence>MVTMVCAPGSVGGVARRRSRRAAGAAALVLALAGCGLLPPSDVDTGGPSGAESSAPSSPPADGPSAPGAGSAAPPTAERVEQARSRLQDAEVGPESSGADYDRDAFGSSWVDTDDNGCRTRDDVLARDLSDTRTDEDCGVSEGVLEDPYTGERTRFSAEAPAEVQIDHVVPLALAWRTGASEWDRDTRVEFANDPDNLLAADGPANQAKSDSGPGEWQPYPAFRCTYALTYVDVIDEYGLRLPADDHAALEEALADC</sequence>
<accession>A0A841ELN2</accession>
<reference evidence="3 4" key="1">
    <citation type="submission" date="2020-08" db="EMBL/GenBank/DDBJ databases">
        <title>Sequencing the genomes of 1000 actinobacteria strains.</title>
        <authorList>
            <person name="Klenk H.-P."/>
        </authorList>
    </citation>
    <scope>NUCLEOTIDE SEQUENCE [LARGE SCALE GENOMIC DNA]</scope>
    <source>
        <strain evidence="3 4">DSM 44593</strain>
    </source>
</reference>
<dbReference type="PANTHER" id="PTHR24094">
    <property type="entry name" value="SECRETED PROTEIN"/>
    <property type="match status" value="1"/>
</dbReference>
<name>A0A841ELN2_9ACTN</name>
<feature type="compositionally biased region" description="Low complexity" evidence="1">
    <location>
        <begin position="63"/>
        <end position="75"/>
    </location>
</feature>
<dbReference type="PANTHER" id="PTHR24094:SF15">
    <property type="entry name" value="AMP-DEPENDENT SYNTHETASE_LIGASE DOMAIN-CONTAINING PROTEIN-RELATED"/>
    <property type="match status" value="1"/>
</dbReference>